<gene>
    <name evidence="1" type="ORF">E1261_31735</name>
</gene>
<name>A0A4R4PJP9_9ACTN</name>
<dbReference type="Proteomes" id="UP000295075">
    <property type="component" value="Unassembled WGS sequence"/>
</dbReference>
<dbReference type="EMBL" id="SMKA01000198">
    <property type="protein sequence ID" value="TDC22163.1"/>
    <property type="molecule type" value="Genomic_DNA"/>
</dbReference>
<sequence>MESPDGRSSDDIYLVLLPASDVLAHKPPADPTEEATLDAFSWLEVDEVGRLEVDGDPAFWRNLSSNGRAVHHVEVIGRRSSTS</sequence>
<reference evidence="1 2" key="1">
    <citation type="submission" date="2019-03" db="EMBL/GenBank/DDBJ databases">
        <title>Draft genome sequences of novel Actinobacteria.</title>
        <authorList>
            <person name="Sahin N."/>
            <person name="Ay H."/>
            <person name="Saygin H."/>
        </authorList>
    </citation>
    <scope>NUCLEOTIDE SEQUENCE [LARGE SCALE GENOMIC DNA]</scope>
    <source>
        <strain evidence="1 2">JCM 30547</strain>
    </source>
</reference>
<proteinExistence type="predicted"/>
<evidence type="ECO:0000313" key="2">
    <source>
        <dbReference type="Proteomes" id="UP000295075"/>
    </source>
</evidence>
<accession>A0A4R4PJP9</accession>
<dbReference type="AlphaFoldDB" id="A0A4R4PJP9"/>
<comment type="caution">
    <text evidence="1">The sequence shown here is derived from an EMBL/GenBank/DDBJ whole genome shotgun (WGS) entry which is preliminary data.</text>
</comment>
<dbReference type="RefSeq" id="WP_238176553.1">
    <property type="nucleotide sequence ID" value="NZ_SMKA01000198.1"/>
</dbReference>
<evidence type="ECO:0000313" key="1">
    <source>
        <dbReference type="EMBL" id="TDC22163.1"/>
    </source>
</evidence>
<protein>
    <submittedName>
        <fullName evidence="1">Uncharacterized protein</fullName>
    </submittedName>
</protein>
<keyword evidence="2" id="KW-1185">Reference proteome</keyword>
<organism evidence="1 2">
    <name type="scientific">Kribbella albertanoniae</name>
    <dbReference type="NCBI Taxonomy" id="1266829"/>
    <lineage>
        <taxon>Bacteria</taxon>
        <taxon>Bacillati</taxon>
        <taxon>Actinomycetota</taxon>
        <taxon>Actinomycetes</taxon>
        <taxon>Propionibacteriales</taxon>
        <taxon>Kribbellaceae</taxon>
        <taxon>Kribbella</taxon>
    </lineage>
</organism>